<keyword evidence="2" id="KW-1185">Reference proteome</keyword>
<sequence length="44" mass="4913">MHGSRSPDGSSLAIYSDRGTRSMIWVPDQKFCRGQLNICVESLL</sequence>
<dbReference type="Pfam" id="PF07676">
    <property type="entry name" value="PD40"/>
    <property type="match status" value="1"/>
</dbReference>
<organism evidence="1 2">
    <name type="scientific">Parasphingorhabdus cellanae</name>
    <dbReference type="NCBI Taxonomy" id="2806553"/>
    <lineage>
        <taxon>Bacteria</taxon>
        <taxon>Pseudomonadati</taxon>
        <taxon>Pseudomonadota</taxon>
        <taxon>Alphaproteobacteria</taxon>
        <taxon>Sphingomonadales</taxon>
        <taxon>Sphingomonadaceae</taxon>
        <taxon>Parasphingorhabdus</taxon>
    </lineage>
</organism>
<gene>
    <name evidence="1" type="ORF">J4G78_11945</name>
</gene>
<protein>
    <submittedName>
        <fullName evidence="1">PD40 domain-containing protein</fullName>
    </submittedName>
</protein>
<evidence type="ECO:0000313" key="1">
    <source>
        <dbReference type="EMBL" id="QTD54949.1"/>
    </source>
</evidence>
<accession>A0ABX7T088</accession>
<evidence type="ECO:0000313" key="2">
    <source>
        <dbReference type="Proteomes" id="UP000663923"/>
    </source>
</evidence>
<dbReference type="Proteomes" id="UP000663923">
    <property type="component" value="Chromosome"/>
</dbReference>
<name>A0ABX7T088_9SPHN</name>
<dbReference type="EMBL" id="CP071794">
    <property type="protein sequence ID" value="QTD54949.1"/>
    <property type="molecule type" value="Genomic_DNA"/>
</dbReference>
<reference evidence="1 2" key="1">
    <citation type="submission" date="2021-03" db="EMBL/GenBank/DDBJ databases">
        <title>Complete genome of Parasphingorhabdus_sp.JHSY0214.</title>
        <authorList>
            <person name="Yoo J.H."/>
            <person name="Bae J.W."/>
        </authorList>
    </citation>
    <scope>NUCLEOTIDE SEQUENCE [LARGE SCALE GENOMIC DNA]</scope>
    <source>
        <strain evidence="1 2">JHSY0214</strain>
    </source>
</reference>
<dbReference type="InterPro" id="IPR011659">
    <property type="entry name" value="WD40"/>
</dbReference>
<proteinExistence type="predicted"/>